<dbReference type="PANTHER" id="PTHR30622:SF4">
    <property type="entry name" value="UNDECAPRENYL-DIPHOSPHATASE"/>
    <property type="match status" value="1"/>
</dbReference>
<evidence type="ECO:0000256" key="11">
    <source>
        <dbReference type="ARBA" id="ARBA00023136"/>
    </source>
</evidence>
<evidence type="ECO:0000256" key="7">
    <source>
        <dbReference type="ARBA" id="ARBA00022801"/>
    </source>
</evidence>
<evidence type="ECO:0000256" key="14">
    <source>
        <dbReference type="ARBA" id="ARBA00032707"/>
    </source>
</evidence>
<feature type="transmembrane region" description="Helical" evidence="17">
    <location>
        <begin position="39"/>
        <end position="59"/>
    </location>
</feature>
<keyword evidence="11 17" id="KW-0472">Membrane</keyword>
<protein>
    <recommendedName>
        <fullName evidence="4 17">Undecaprenyl-diphosphatase</fullName>
        <ecNumber evidence="3 17">3.6.1.27</ecNumber>
    </recommendedName>
    <alternativeName>
        <fullName evidence="15 17">Bacitracin resistance protein</fullName>
    </alternativeName>
    <alternativeName>
        <fullName evidence="14 17">Undecaprenyl pyrophosphate phosphatase</fullName>
    </alternativeName>
</protein>
<evidence type="ECO:0000256" key="10">
    <source>
        <dbReference type="ARBA" id="ARBA00022989"/>
    </source>
</evidence>
<keyword evidence="10 17" id="KW-1133">Transmembrane helix</keyword>
<dbReference type="InterPro" id="IPR003824">
    <property type="entry name" value="UppP"/>
</dbReference>
<evidence type="ECO:0000256" key="17">
    <source>
        <dbReference type="HAMAP-Rule" id="MF_01006"/>
    </source>
</evidence>
<comment type="catalytic activity">
    <reaction evidence="16 17">
        <text>di-trans,octa-cis-undecaprenyl diphosphate + H2O = di-trans,octa-cis-undecaprenyl phosphate + phosphate + H(+)</text>
        <dbReference type="Rhea" id="RHEA:28094"/>
        <dbReference type="ChEBI" id="CHEBI:15377"/>
        <dbReference type="ChEBI" id="CHEBI:15378"/>
        <dbReference type="ChEBI" id="CHEBI:43474"/>
        <dbReference type="ChEBI" id="CHEBI:58405"/>
        <dbReference type="ChEBI" id="CHEBI:60392"/>
        <dbReference type="EC" id="3.6.1.27"/>
    </reaction>
</comment>
<evidence type="ECO:0000256" key="1">
    <source>
        <dbReference type="ARBA" id="ARBA00004651"/>
    </source>
</evidence>
<evidence type="ECO:0000256" key="16">
    <source>
        <dbReference type="ARBA" id="ARBA00047594"/>
    </source>
</evidence>
<feature type="transmembrane region" description="Helical" evidence="17">
    <location>
        <begin position="204"/>
        <end position="225"/>
    </location>
</feature>
<sequence>MDWLEALILGVTQGLTEFLPISSTGHLYLGRHLFGLDEAGMFLDTMLHLGTLLAVLAIYRRELVQVLRRPFGRLSLLLAAGTIPTAIIGLTFKDFFEEVSRTGATIGWEFLATGLILWISDSLKDEGTKQLDQISYLDAFIIGTFQGAAILPAISRSGLTIAAALYRRIDKGTAAYFSFFLSVPAIAGGFILQTGELFSGESEGVPLSSLLLATAMSAFFGYLAVRWMVNLLKKGSLKGFAVYVWMLGIIVLTLQFTGIF</sequence>
<dbReference type="OrthoDB" id="9808289at2"/>
<proteinExistence type="inferred from homology"/>
<evidence type="ECO:0000256" key="2">
    <source>
        <dbReference type="ARBA" id="ARBA00010621"/>
    </source>
</evidence>
<dbReference type="EC" id="3.6.1.27" evidence="3 17"/>
<evidence type="ECO:0000256" key="13">
    <source>
        <dbReference type="ARBA" id="ARBA00023316"/>
    </source>
</evidence>
<comment type="miscellaneous">
    <text evidence="17">Bacitracin is thought to be involved in the inhibition of peptidoglycan synthesis by sequestering undecaprenyl diphosphate, thereby reducing the pool of lipid carrier available.</text>
</comment>
<keyword evidence="19" id="KW-1185">Reference proteome</keyword>
<comment type="similarity">
    <text evidence="2 17">Belongs to the UppP family.</text>
</comment>
<evidence type="ECO:0000256" key="8">
    <source>
        <dbReference type="ARBA" id="ARBA00022960"/>
    </source>
</evidence>
<dbReference type="RefSeq" id="WP_094264605.1">
    <property type="nucleotide sequence ID" value="NZ_NOWF01000006.1"/>
</dbReference>
<keyword evidence="8 17" id="KW-0133">Cell shape</keyword>
<dbReference type="GO" id="GO:0071555">
    <property type="term" value="P:cell wall organization"/>
    <property type="evidence" value="ECO:0007669"/>
    <property type="project" value="UniProtKB-KW"/>
</dbReference>
<keyword evidence="7 17" id="KW-0378">Hydrolase</keyword>
<keyword evidence="13 17" id="KW-0961">Cell wall biogenesis/degradation</keyword>
<keyword evidence="9 17" id="KW-0573">Peptidoglycan synthesis</keyword>
<evidence type="ECO:0000256" key="5">
    <source>
        <dbReference type="ARBA" id="ARBA00022475"/>
    </source>
</evidence>
<feature type="transmembrane region" description="Helical" evidence="17">
    <location>
        <begin position="174"/>
        <end position="192"/>
    </location>
</feature>
<dbReference type="AlphaFoldDB" id="A0A235B5W3"/>
<feature type="transmembrane region" description="Helical" evidence="17">
    <location>
        <begin position="237"/>
        <end position="257"/>
    </location>
</feature>
<evidence type="ECO:0000256" key="4">
    <source>
        <dbReference type="ARBA" id="ARBA00021581"/>
    </source>
</evidence>
<evidence type="ECO:0000256" key="9">
    <source>
        <dbReference type="ARBA" id="ARBA00022984"/>
    </source>
</evidence>
<evidence type="ECO:0000256" key="12">
    <source>
        <dbReference type="ARBA" id="ARBA00023251"/>
    </source>
</evidence>
<reference evidence="18 19" key="1">
    <citation type="submission" date="2017-07" db="EMBL/GenBank/DDBJ databases">
        <title>The genome sequence of Paludifilum halophilum highlights mechanisms for microbial adaptation to high salt environemnts.</title>
        <authorList>
            <person name="Belbahri L."/>
        </authorList>
    </citation>
    <scope>NUCLEOTIDE SEQUENCE [LARGE SCALE GENOMIC DNA]</scope>
    <source>
        <strain evidence="18 19">DSM 102817</strain>
    </source>
</reference>
<evidence type="ECO:0000256" key="3">
    <source>
        <dbReference type="ARBA" id="ARBA00012374"/>
    </source>
</evidence>
<dbReference type="Proteomes" id="UP000215459">
    <property type="component" value="Unassembled WGS sequence"/>
</dbReference>
<dbReference type="GO" id="GO:0050380">
    <property type="term" value="F:undecaprenyl-diphosphatase activity"/>
    <property type="evidence" value="ECO:0007669"/>
    <property type="project" value="UniProtKB-UniRule"/>
</dbReference>
<dbReference type="PANTHER" id="PTHR30622">
    <property type="entry name" value="UNDECAPRENYL-DIPHOSPHATASE"/>
    <property type="match status" value="1"/>
</dbReference>
<comment type="subcellular location">
    <subcellularLocation>
        <location evidence="1 17">Cell membrane</location>
        <topology evidence="1 17">Multi-pass membrane protein</topology>
    </subcellularLocation>
</comment>
<dbReference type="GO" id="GO:0008360">
    <property type="term" value="P:regulation of cell shape"/>
    <property type="evidence" value="ECO:0007669"/>
    <property type="project" value="UniProtKB-KW"/>
</dbReference>
<dbReference type="GO" id="GO:0009252">
    <property type="term" value="P:peptidoglycan biosynthetic process"/>
    <property type="evidence" value="ECO:0007669"/>
    <property type="project" value="UniProtKB-KW"/>
</dbReference>
<dbReference type="GO" id="GO:0005886">
    <property type="term" value="C:plasma membrane"/>
    <property type="evidence" value="ECO:0007669"/>
    <property type="project" value="UniProtKB-SubCell"/>
</dbReference>
<evidence type="ECO:0000256" key="15">
    <source>
        <dbReference type="ARBA" id="ARBA00032932"/>
    </source>
</evidence>
<keyword evidence="12 17" id="KW-0046">Antibiotic resistance</keyword>
<dbReference type="Pfam" id="PF02673">
    <property type="entry name" value="BacA"/>
    <property type="match status" value="1"/>
</dbReference>
<evidence type="ECO:0000313" key="18">
    <source>
        <dbReference type="EMBL" id="OYD07369.1"/>
    </source>
</evidence>
<dbReference type="EMBL" id="NOWF01000006">
    <property type="protein sequence ID" value="OYD07369.1"/>
    <property type="molecule type" value="Genomic_DNA"/>
</dbReference>
<keyword evidence="6 17" id="KW-0812">Transmembrane</keyword>
<evidence type="ECO:0000313" key="19">
    <source>
        <dbReference type="Proteomes" id="UP000215459"/>
    </source>
</evidence>
<comment type="function">
    <text evidence="17">Catalyzes the dephosphorylation of undecaprenyl diphosphate (UPP). Confers resistance to bacitracin.</text>
</comment>
<dbReference type="GO" id="GO:0046677">
    <property type="term" value="P:response to antibiotic"/>
    <property type="evidence" value="ECO:0007669"/>
    <property type="project" value="UniProtKB-UniRule"/>
</dbReference>
<name>A0A235B5W3_9BACL</name>
<feature type="transmembrane region" description="Helical" evidence="17">
    <location>
        <begin position="71"/>
        <end position="92"/>
    </location>
</feature>
<dbReference type="HAMAP" id="MF_01006">
    <property type="entry name" value="Undec_diphosphatase"/>
    <property type="match status" value="1"/>
</dbReference>
<accession>A0A235B5W3</accession>
<keyword evidence="5 17" id="KW-1003">Cell membrane</keyword>
<evidence type="ECO:0000256" key="6">
    <source>
        <dbReference type="ARBA" id="ARBA00022692"/>
    </source>
</evidence>
<gene>
    <name evidence="17" type="primary">uppP</name>
    <name evidence="18" type="ORF">CHM34_10690</name>
</gene>
<comment type="caution">
    <text evidence="18">The sequence shown here is derived from an EMBL/GenBank/DDBJ whole genome shotgun (WGS) entry which is preliminary data.</text>
</comment>
<organism evidence="18 19">
    <name type="scientific">Paludifilum halophilum</name>
    <dbReference type="NCBI Taxonomy" id="1642702"/>
    <lineage>
        <taxon>Bacteria</taxon>
        <taxon>Bacillati</taxon>
        <taxon>Bacillota</taxon>
        <taxon>Bacilli</taxon>
        <taxon>Bacillales</taxon>
        <taxon>Thermoactinomycetaceae</taxon>
        <taxon>Paludifilum</taxon>
    </lineage>
</organism>